<dbReference type="GeneID" id="102810158"/>
<evidence type="ECO:0000313" key="2">
    <source>
        <dbReference type="Proteomes" id="UP000694865"/>
    </source>
</evidence>
<gene>
    <name evidence="3" type="primary">LOC102810158</name>
</gene>
<reference evidence="3" key="1">
    <citation type="submission" date="2025-08" db="UniProtKB">
        <authorList>
            <consortium name="RefSeq"/>
        </authorList>
    </citation>
    <scope>IDENTIFICATION</scope>
    <source>
        <tissue evidence="3">Testes</tissue>
    </source>
</reference>
<keyword evidence="2" id="KW-1185">Reference proteome</keyword>
<evidence type="ECO:0000256" key="1">
    <source>
        <dbReference type="SAM" id="MobiDB-lite"/>
    </source>
</evidence>
<accession>A0ABM0M2V2</accession>
<sequence>MSRLKKDGTPDMRYSCNRSAYLPPGRNVGGGYDMRSSVNRQLFNEPRQMTGGPTRMDGKPDMRYKVNKEAAKTKVVYSPPVASMKVTVPHVGPIRRDGHPDMRYSENRAHLPSNPLTKGPTNVDGTLDMRYTVTKKAVDAKVILPPQAEKVTPTGPTSKKGQPDMRYHENRAHLPSGPLTKGPTNVDGTLDMRYTVNKKAVDAKARRALYPKLDIEDDFYERAKEDAIPVMRIPLREDYQDEYEDDYDSDDKRIGIEQKTVCNKLACAEIDEVKLHVNIERDNYEPIESGWRVTQVNVGDNVMVTWSDYSPKFPSLERHILQGVTVK</sequence>
<feature type="region of interest" description="Disordered" evidence="1">
    <location>
        <begin position="148"/>
        <end position="186"/>
    </location>
</feature>
<name>A0ABM0M2V2_SACKO</name>
<feature type="region of interest" description="Disordered" evidence="1">
    <location>
        <begin position="1"/>
        <end position="37"/>
    </location>
</feature>
<organism evidence="2 3">
    <name type="scientific">Saccoglossus kowalevskii</name>
    <name type="common">Acorn worm</name>
    <dbReference type="NCBI Taxonomy" id="10224"/>
    <lineage>
        <taxon>Eukaryota</taxon>
        <taxon>Metazoa</taxon>
        <taxon>Hemichordata</taxon>
        <taxon>Enteropneusta</taxon>
        <taxon>Harrimaniidae</taxon>
        <taxon>Saccoglossus</taxon>
    </lineage>
</organism>
<evidence type="ECO:0000313" key="3">
    <source>
        <dbReference type="RefSeq" id="XP_006814343.1"/>
    </source>
</evidence>
<dbReference type="Proteomes" id="UP000694865">
    <property type="component" value="Unplaced"/>
</dbReference>
<proteinExistence type="predicted"/>
<protein>
    <submittedName>
        <fullName evidence="3">Uncharacterized protein LOC102810158</fullName>
    </submittedName>
</protein>
<dbReference type="RefSeq" id="XP_006814343.1">
    <property type="nucleotide sequence ID" value="XM_006814280.1"/>
</dbReference>
<feature type="compositionally biased region" description="Basic and acidic residues" evidence="1">
    <location>
        <begin position="1"/>
        <end position="10"/>
    </location>
</feature>
<feature type="compositionally biased region" description="Basic and acidic residues" evidence="1">
    <location>
        <begin position="161"/>
        <end position="172"/>
    </location>
</feature>